<feature type="transmembrane region" description="Helical" evidence="8">
    <location>
        <begin position="229"/>
        <end position="250"/>
    </location>
</feature>
<dbReference type="InterPro" id="IPR045266">
    <property type="entry name" value="DOH_DOMON"/>
</dbReference>
<dbReference type="AlphaFoldDB" id="A0AAW1WTH3"/>
<evidence type="ECO:0000313" key="11">
    <source>
        <dbReference type="Proteomes" id="UP001457282"/>
    </source>
</evidence>
<feature type="transmembrane region" description="Helical" evidence="8">
    <location>
        <begin position="6"/>
        <end position="23"/>
    </location>
</feature>
<dbReference type="InterPro" id="IPR006593">
    <property type="entry name" value="Cyt_b561/ferric_Rdtase_TM"/>
</dbReference>
<protein>
    <recommendedName>
        <fullName evidence="9">DOMON domain-containing protein</fullName>
    </recommendedName>
</protein>
<evidence type="ECO:0000256" key="7">
    <source>
        <dbReference type="ARBA" id="ARBA00023136"/>
    </source>
</evidence>
<keyword evidence="3 8" id="KW-0812">Transmembrane</keyword>
<dbReference type="SMART" id="SM00664">
    <property type="entry name" value="DoH"/>
    <property type="match status" value="1"/>
</dbReference>
<dbReference type="PANTHER" id="PTHR23130:SF165">
    <property type="entry name" value="CYTOCHROME B561 AND DOMON DOMAIN-CONTAINING PROTEIN"/>
    <property type="match status" value="1"/>
</dbReference>
<feature type="transmembrane region" description="Helical" evidence="8">
    <location>
        <begin position="324"/>
        <end position="342"/>
    </location>
</feature>
<keyword evidence="7 8" id="KW-0472">Membrane</keyword>
<evidence type="ECO:0000256" key="6">
    <source>
        <dbReference type="ARBA" id="ARBA00022989"/>
    </source>
</evidence>
<comment type="subcellular location">
    <subcellularLocation>
        <location evidence="1">Membrane</location>
    </subcellularLocation>
</comment>
<evidence type="ECO:0000256" key="4">
    <source>
        <dbReference type="ARBA" id="ARBA00022729"/>
    </source>
</evidence>
<evidence type="ECO:0000256" key="8">
    <source>
        <dbReference type="SAM" id="Phobius"/>
    </source>
</evidence>
<keyword evidence="2" id="KW-0813">Transport</keyword>
<keyword evidence="11" id="KW-1185">Reference proteome</keyword>
<evidence type="ECO:0000256" key="5">
    <source>
        <dbReference type="ARBA" id="ARBA00022982"/>
    </source>
</evidence>
<accession>A0AAW1WTH3</accession>
<dbReference type="EMBL" id="JBEDUW010000005">
    <property type="protein sequence ID" value="KAK9926968.1"/>
    <property type="molecule type" value="Genomic_DNA"/>
</dbReference>
<sequence length="371" mass="42371">MGHNPKFLIAIFYVFIRMMILLLEPKKNQMVNAADATYYEVPNFCVTRSTHLQDPYNDIPKFICSSLDWHGYNIAFRQDQDNVVTIVLSGIYEKNWIGIGVSKNGKMVGSSAVVGWLRGNDSNTSVIKQYSLEDQLKEQCKPDKGDLQFAKAAPIMVLKEKVIYLAFQLQFPHPLAYQPFIFAAGLGKPGNYNILSEHQFKTSMAVDFSRGTFTLGYVDSRKVKINHGILVQFVGFFVGLATVAVGKSLYDQIHADFSSHRAIGYIVLSLSVLEVCQFVVRPWRSSKVRYYWNLSHYWVGRVTILLGPLNILIGLYMGNGDERLKMTFLCVLVFFIVAELYLEIRLLMKRKREQTTKLNEPIPLAKPYFEM</sequence>
<dbReference type="Gene3D" id="1.20.120.1770">
    <property type="match status" value="1"/>
</dbReference>
<evidence type="ECO:0000259" key="9">
    <source>
        <dbReference type="PROSITE" id="PS50836"/>
    </source>
</evidence>
<evidence type="ECO:0000256" key="3">
    <source>
        <dbReference type="ARBA" id="ARBA00022692"/>
    </source>
</evidence>
<dbReference type="PANTHER" id="PTHR23130">
    <property type="entry name" value="CYTOCHROME B561 AND DOMON DOMAIN-CONTAINING PROTEIN"/>
    <property type="match status" value="1"/>
</dbReference>
<evidence type="ECO:0000256" key="1">
    <source>
        <dbReference type="ARBA" id="ARBA00004370"/>
    </source>
</evidence>
<dbReference type="SMART" id="SM00665">
    <property type="entry name" value="B561"/>
    <property type="match status" value="1"/>
</dbReference>
<feature type="transmembrane region" description="Helical" evidence="8">
    <location>
        <begin position="295"/>
        <end position="318"/>
    </location>
</feature>
<feature type="transmembrane region" description="Helical" evidence="8">
    <location>
        <begin position="262"/>
        <end position="283"/>
    </location>
</feature>
<comment type="caution">
    <text evidence="10">The sequence shown here is derived from an EMBL/GenBank/DDBJ whole genome shotgun (WGS) entry which is preliminary data.</text>
</comment>
<dbReference type="PROSITE" id="PS50836">
    <property type="entry name" value="DOMON"/>
    <property type="match status" value="1"/>
</dbReference>
<dbReference type="Proteomes" id="UP001457282">
    <property type="component" value="Unassembled WGS sequence"/>
</dbReference>
<dbReference type="GO" id="GO:0016020">
    <property type="term" value="C:membrane"/>
    <property type="evidence" value="ECO:0007669"/>
    <property type="project" value="UniProtKB-SubCell"/>
</dbReference>
<reference evidence="10 11" key="1">
    <citation type="journal article" date="2023" name="G3 (Bethesda)">
        <title>A chromosome-length genome assembly and annotation of blackberry (Rubus argutus, cv. 'Hillquist').</title>
        <authorList>
            <person name="Bruna T."/>
            <person name="Aryal R."/>
            <person name="Dudchenko O."/>
            <person name="Sargent D.J."/>
            <person name="Mead D."/>
            <person name="Buti M."/>
            <person name="Cavallini A."/>
            <person name="Hytonen T."/>
            <person name="Andres J."/>
            <person name="Pham M."/>
            <person name="Weisz D."/>
            <person name="Mascagni F."/>
            <person name="Usai G."/>
            <person name="Natali L."/>
            <person name="Bassil N."/>
            <person name="Fernandez G.E."/>
            <person name="Lomsadze A."/>
            <person name="Armour M."/>
            <person name="Olukolu B."/>
            <person name="Poorten T."/>
            <person name="Britton C."/>
            <person name="Davik J."/>
            <person name="Ashrafi H."/>
            <person name="Aiden E.L."/>
            <person name="Borodovsky M."/>
            <person name="Worthington M."/>
        </authorList>
    </citation>
    <scope>NUCLEOTIDE SEQUENCE [LARGE SCALE GENOMIC DNA]</scope>
    <source>
        <strain evidence="10">PI 553951</strain>
    </source>
</reference>
<evidence type="ECO:0000256" key="2">
    <source>
        <dbReference type="ARBA" id="ARBA00022448"/>
    </source>
</evidence>
<dbReference type="CDD" id="cd08760">
    <property type="entry name" value="Cyt_b561_FRRS1_like"/>
    <property type="match status" value="1"/>
</dbReference>
<proteinExistence type="predicted"/>
<dbReference type="InterPro" id="IPR005018">
    <property type="entry name" value="DOMON_domain"/>
</dbReference>
<feature type="domain" description="DOMON" evidence="9">
    <location>
        <begin position="70"/>
        <end position="185"/>
    </location>
</feature>
<organism evidence="10 11">
    <name type="scientific">Rubus argutus</name>
    <name type="common">Southern blackberry</name>
    <dbReference type="NCBI Taxonomy" id="59490"/>
    <lineage>
        <taxon>Eukaryota</taxon>
        <taxon>Viridiplantae</taxon>
        <taxon>Streptophyta</taxon>
        <taxon>Embryophyta</taxon>
        <taxon>Tracheophyta</taxon>
        <taxon>Spermatophyta</taxon>
        <taxon>Magnoliopsida</taxon>
        <taxon>eudicotyledons</taxon>
        <taxon>Gunneridae</taxon>
        <taxon>Pentapetalae</taxon>
        <taxon>rosids</taxon>
        <taxon>fabids</taxon>
        <taxon>Rosales</taxon>
        <taxon>Rosaceae</taxon>
        <taxon>Rosoideae</taxon>
        <taxon>Rosoideae incertae sedis</taxon>
        <taxon>Rubus</taxon>
    </lineage>
</organism>
<dbReference type="CDD" id="cd09631">
    <property type="entry name" value="DOMON_DOH"/>
    <property type="match status" value="1"/>
</dbReference>
<name>A0AAW1WTH3_RUBAR</name>
<gene>
    <name evidence="10" type="ORF">M0R45_024174</name>
</gene>
<keyword evidence="4" id="KW-0732">Signal</keyword>
<keyword evidence="5" id="KW-0249">Electron transport</keyword>
<keyword evidence="6 8" id="KW-1133">Transmembrane helix</keyword>
<evidence type="ECO:0000313" key="10">
    <source>
        <dbReference type="EMBL" id="KAK9926968.1"/>
    </source>
</evidence>